<feature type="compositionally biased region" description="Low complexity" evidence="4">
    <location>
        <begin position="597"/>
        <end position="607"/>
    </location>
</feature>
<evidence type="ECO:0000259" key="6">
    <source>
        <dbReference type="Pfam" id="PF10033"/>
    </source>
</evidence>
<dbReference type="GO" id="GO:0034497">
    <property type="term" value="P:protein localization to phagophore assembly site"/>
    <property type="evidence" value="ECO:0007669"/>
    <property type="project" value="TreeGrafter"/>
</dbReference>
<evidence type="ECO:0000313" key="7">
    <source>
        <dbReference type="EMBL" id="CDH51398.1"/>
    </source>
</evidence>
<gene>
    <name evidence="7" type="ORF">LCOR_03009.1</name>
</gene>
<dbReference type="EMBL" id="CBTN010000009">
    <property type="protein sequence ID" value="CDH51398.1"/>
    <property type="molecule type" value="Genomic_DNA"/>
</dbReference>
<dbReference type="Pfam" id="PF10033">
    <property type="entry name" value="ATG13"/>
    <property type="match status" value="1"/>
</dbReference>
<keyword evidence="2 3" id="KW-0072">Autophagy</keyword>
<feature type="compositionally biased region" description="Pro residues" evidence="4">
    <location>
        <begin position="339"/>
        <end position="356"/>
    </location>
</feature>
<keyword evidence="5" id="KW-0472">Membrane</keyword>
<feature type="region of interest" description="Disordered" evidence="4">
    <location>
        <begin position="589"/>
        <end position="649"/>
    </location>
</feature>
<evidence type="ECO:0000256" key="4">
    <source>
        <dbReference type="SAM" id="MobiDB-lite"/>
    </source>
</evidence>
<reference evidence="7" key="1">
    <citation type="submission" date="2013-08" db="EMBL/GenBank/DDBJ databases">
        <title>Gene expansion shapes genome architecture in the human pathogen Lichtheimia corymbifera: an evolutionary genomics analysis in the ancient terrestrial Mucorales (Mucoromycotina).</title>
        <authorList>
            <person name="Schwartze V.U."/>
            <person name="Winter S."/>
            <person name="Shelest E."/>
            <person name="Marcet-Houben M."/>
            <person name="Horn F."/>
            <person name="Wehner S."/>
            <person name="Hoffmann K."/>
            <person name="Riege K."/>
            <person name="Sammeth M."/>
            <person name="Nowrousian M."/>
            <person name="Valiante V."/>
            <person name="Linde J."/>
            <person name="Jacobsen I.D."/>
            <person name="Marz M."/>
            <person name="Brakhage A.A."/>
            <person name="Gabaldon T."/>
            <person name="Bocker S."/>
            <person name="Voigt K."/>
        </authorList>
    </citation>
    <scope>NUCLEOTIDE SEQUENCE [LARGE SCALE GENOMIC DNA]</scope>
    <source>
        <strain evidence="7">FSU 9682</strain>
    </source>
</reference>
<comment type="similarity">
    <text evidence="1 3">Belongs to the ATG13 family. Fungi subfamily.</text>
</comment>
<evidence type="ECO:0000256" key="5">
    <source>
        <dbReference type="SAM" id="Phobius"/>
    </source>
</evidence>
<dbReference type="AlphaFoldDB" id="A0A068RMK0"/>
<evidence type="ECO:0000256" key="1">
    <source>
        <dbReference type="ARBA" id="ARBA00005246"/>
    </source>
</evidence>
<feature type="compositionally biased region" description="Low complexity" evidence="4">
    <location>
        <begin position="532"/>
        <end position="544"/>
    </location>
</feature>
<protein>
    <recommendedName>
        <fullName evidence="3">Autophagy-related protein 13</fullName>
    </recommendedName>
</protein>
<feature type="transmembrane region" description="Helical" evidence="5">
    <location>
        <begin position="20"/>
        <end position="44"/>
    </location>
</feature>
<sequence>MMQRPRTDHRTRLQRRGSCVLFFSIGSHTCCLFSFFATISVNIVPFHTQLMSHASTTSPPSWGSSAMPVYDPQLENVIKHFYIKTAHIIIQSRLAPADKHRRRPGSRRSRLNKWFNITTEEYPERLRHDLRYWYTRALGSALIEPPPLMIDVYLDVPYLPTDVDDDDRQFMLDRYPLFLDDDRRRIILERWILTLSNDRPAPSSRSINNVYKRAILHFRSLYSFVRLLPAYTMKRYIVEGRGGSTHQSSSLGIGYRLSSTDMPRQDEVDLGDTLLSEEMDAVDEHTLSNLQTPLGTFNIQVRYRKHANFHIQEQDSSARFIDLDQQYFMPTITKFAKRSPPPPPWPNASPSPPPAPSSSSTRHSTSPDEQHHRPSSLPPSPSTAVVIPPPPPSRVSDRPHTAPFKKSPSSLSSSSNVSIPSTMTSSRPTCSTTTSRFNNTSILITKASTTTFQLSTPIPHKEIINIKRIIHGVISRDADLENFVRALSLAKPWRSPSLASSSASIYKSKQALTHFKSLRDTVDSLSNSMSVAPPSTSTTASYHPYRPRSPSPLQSNTTMMAVTRHSLPLAMPPHDPSFFMSSSPRLHHEEGDLLATSSSSSSSSSSSNNAIYQESTSTMQPSGAQQQRHHHHQEEDDSLIFRMSELELQ</sequence>
<dbReference type="InterPro" id="IPR018731">
    <property type="entry name" value="Atg13_N"/>
</dbReference>
<organism evidence="7 8">
    <name type="scientific">Lichtheimia corymbifera JMRC:FSU:9682</name>
    <dbReference type="NCBI Taxonomy" id="1263082"/>
    <lineage>
        <taxon>Eukaryota</taxon>
        <taxon>Fungi</taxon>
        <taxon>Fungi incertae sedis</taxon>
        <taxon>Mucoromycota</taxon>
        <taxon>Mucoromycotina</taxon>
        <taxon>Mucoromycetes</taxon>
        <taxon>Mucorales</taxon>
        <taxon>Lichtheimiaceae</taxon>
        <taxon>Lichtheimia</taxon>
    </lineage>
</organism>
<dbReference type="PANTHER" id="PTHR13430:SF4">
    <property type="entry name" value="AUTOPHAGY-RELATED PROTEIN 13"/>
    <property type="match status" value="1"/>
</dbReference>
<dbReference type="PANTHER" id="PTHR13430">
    <property type="match status" value="1"/>
</dbReference>
<feature type="compositionally biased region" description="Pro residues" evidence="4">
    <location>
        <begin position="376"/>
        <end position="393"/>
    </location>
</feature>
<feature type="region of interest" description="Disordered" evidence="4">
    <location>
        <begin position="334"/>
        <end position="435"/>
    </location>
</feature>
<dbReference type="Proteomes" id="UP000027586">
    <property type="component" value="Unassembled WGS sequence"/>
</dbReference>
<dbReference type="InterPro" id="IPR036570">
    <property type="entry name" value="HORMA_dom_sf"/>
</dbReference>
<dbReference type="GO" id="GO:0034727">
    <property type="term" value="P:piecemeal microautophagy of the nucleus"/>
    <property type="evidence" value="ECO:0007669"/>
    <property type="project" value="TreeGrafter"/>
</dbReference>
<evidence type="ECO:0000256" key="2">
    <source>
        <dbReference type="ARBA" id="ARBA00023006"/>
    </source>
</evidence>
<dbReference type="GO" id="GO:1990316">
    <property type="term" value="C:Atg1/ULK1 kinase complex"/>
    <property type="evidence" value="ECO:0007669"/>
    <property type="project" value="InterPro"/>
</dbReference>
<keyword evidence="5" id="KW-1133">Transmembrane helix</keyword>
<name>A0A068RMK0_9FUNG</name>
<keyword evidence="5" id="KW-0812">Transmembrane</keyword>
<dbReference type="Gene3D" id="3.30.900.10">
    <property type="entry name" value="HORMA domain"/>
    <property type="match status" value="1"/>
</dbReference>
<feature type="compositionally biased region" description="Polar residues" evidence="4">
    <location>
        <begin position="608"/>
        <end position="624"/>
    </location>
</feature>
<dbReference type="GO" id="GO:0005829">
    <property type="term" value="C:cytosol"/>
    <property type="evidence" value="ECO:0007669"/>
    <property type="project" value="TreeGrafter"/>
</dbReference>
<evidence type="ECO:0000256" key="3">
    <source>
        <dbReference type="RuleBase" id="RU361214"/>
    </source>
</evidence>
<dbReference type="GO" id="GO:0000423">
    <property type="term" value="P:mitophagy"/>
    <property type="evidence" value="ECO:0007669"/>
    <property type="project" value="TreeGrafter"/>
</dbReference>
<feature type="domain" description="Autophagy-related protein 13 N-terminal" evidence="6">
    <location>
        <begin position="78"/>
        <end position="309"/>
    </location>
</feature>
<dbReference type="OrthoDB" id="70161at2759"/>
<dbReference type="GO" id="GO:0000407">
    <property type="term" value="C:phagophore assembly site"/>
    <property type="evidence" value="ECO:0007669"/>
    <property type="project" value="TreeGrafter"/>
</dbReference>
<evidence type="ECO:0000313" key="8">
    <source>
        <dbReference type="Proteomes" id="UP000027586"/>
    </source>
</evidence>
<comment type="caution">
    <text evidence="7">The sequence shown here is derived from an EMBL/GenBank/DDBJ whole genome shotgun (WGS) entry which is preliminary data.</text>
</comment>
<accession>A0A068RMK0</accession>
<dbReference type="VEuPathDB" id="FungiDB:LCOR_03009.1"/>
<keyword evidence="8" id="KW-1185">Reference proteome</keyword>
<dbReference type="InterPro" id="IPR040182">
    <property type="entry name" value="ATG13"/>
</dbReference>
<feature type="compositionally biased region" description="Low complexity" evidence="4">
    <location>
        <begin position="407"/>
        <end position="435"/>
    </location>
</feature>
<proteinExistence type="inferred from homology"/>
<feature type="region of interest" description="Disordered" evidence="4">
    <location>
        <begin position="525"/>
        <end position="555"/>
    </location>
</feature>